<evidence type="ECO:0000256" key="1">
    <source>
        <dbReference type="SAM" id="Coils"/>
    </source>
</evidence>
<proteinExistence type="predicted"/>
<evidence type="ECO:0000313" key="3">
    <source>
        <dbReference type="EMBL" id="KAF9602593.1"/>
    </source>
</evidence>
<gene>
    <name evidence="3" type="ORF">IFM89_030199</name>
</gene>
<protein>
    <submittedName>
        <fullName evidence="3">Uncharacterized protein</fullName>
    </submittedName>
</protein>
<reference evidence="3 4" key="1">
    <citation type="submission" date="2020-10" db="EMBL/GenBank/DDBJ databases">
        <title>The Coptis chinensis genome and diversification of protoberbering-type alkaloids.</title>
        <authorList>
            <person name="Wang B."/>
            <person name="Shu S."/>
            <person name="Song C."/>
            <person name="Liu Y."/>
        </authorList>
    </citation>
    <scope>NUCLEOTIDE SEQUENCE [LARGE SCALE GENOMIC DNA]</scope>
    <source>
        <strain evidence="3">HL-2020</strain>
        <tissue evidence="3">Leaf</tissue>
    </source>
</reference>
<keyword evidence="1" id="KW-0175">Coiled coil</keyword>
<dbReference type="PANTHER" id="PTHR33710:SF71">
    <property type="entry name" value="ENDONUCLEASE_EXONUCLEASE_PHOSPHATASE DOMAIN-CONTAINING PROTEIN"/>
    <property type="match status" value="1"/>
</dbReference>
<evidence type="ECO:0000256" key="2">
    <source>
        <dbReference type="SAM" id="MobiDB-lite"/>
    </source>
</evidence>
<feature type="region of interest" description="Disordered" evidence="2">
    <location>
        <begin position="1"/>
        <end position="29"/>
    </location>
</feature>
<dbReference type="Proteomes" id="UP000631114">
    <property type="component" value="Unassembled WGS sequence"/>
</dbReference>
<dbReference type="AlphaFoldDB" id="A0A835HSU6"/>
<keyword evidence="4" id="KW-1185">Reference proteome</keyword>
<dbReference type="PANTHER" id="PTHR33710">
    <property type="entry name" value="BNAC02G09200D PROTEIN"/>
    <property type="match status" value="1"/>
</dbReference>
<organism evidence="3 4">
    <name type="scientific">Coptis chinensis</name>
    <dbReference type="NCBI Taxonomy" id="261450"/>
    <lineage>
        <taxon>Eukaryota</taxon>
        <taxon>Viridiplantae</taxon>
        <taxon>Streptophyta</taxon>
        <taxon>Embryophyta</taxon>
        <taxon>Tracheophyta</taxon>
        <taxon>Spermatophyta</taxon>
        <taxon>Magnoliopsida</taxon>
        <taxon>Ranunculales</taxon>
        <taxon>Ranunculaceae</taxon>
        <taxon>Coptidoideae</taxon>
        <taxon>Coptis</taxon>
    </lineage>
</organism>
<comment type="caution">
    <text evidence="3">The sequence shown here is derived from an EMBL/GenBank/DDBJ whole genome shotgun (WGS) entry which is preliminary data.</text>
</comment>
<name>A0A835HSU6_9MAGN</name>
<feature type="coiled-coil region" evidence="1">
    <location>
        <begin position="146"/>
        <end position="202"/>
    </location>
</feature>
<feature type="compositionally biased region" description="Basic and acidic residues" evidence="2">
    <location>
        <begin position="13"/>
        <end position="22"/>
    </location>
</feature>
<sequence>MKLKEAQLSPLKPPDKEQWGDIHDEEDTGHSVRKSVPILKLVSIKPTPKKIGRRKATSVIEKKGGLQPTNAAMTDFRDAVSHNHLIEASSTGFHFTWTNKQKVGWIDSIPKPKNAPFRFFNMWTKHPDFLKVVEENWKAPIVGHSLFILAQKLKRLKRKLNHWNKNVFGMLSTNIAKETTTLKALQQQFEQDENEMLALEIAEQEL</sequence>
<dbReference type="OrthoDB" id="1742514at2759"/>
<accession>A0A835HSU6</accession>
<evidence type="ECO:0000313" key="4">
    <source>
        <dbReference type="Proteomes" id="UP000631114"/>
    </source>
</evidence>
<dbReference type="EMBL" id="JADFTS010000006">
    <property type="protein sequence ID" value="KAF9602593.1"/>
    <property type="molecule type" value="Genomic_DNA"/>
</dbReference>